<dbReference type="Proteomes" id="UP000827976">
    <property type="component" value="Chromosome 19"/>
</dbReference>
<accession>A0ACB7U2D1</accession>
<comment type="caution">
    <text evidence="1">The sequence shown here is derived from an EMBL/GenBank/DDBJ whole genome shotgun (WGS) entry which is preliminary data.</text>
</comment>
<organism evidence="1 2">
    <name type="scientific">Dioscorea alata</name>
    <name type="common">Purple yam</name>
    <dbReference type="NCBI Taxonomy" id="55571"/>
    <lineage>
        <taxon>Eukaryota</taxon>
        <taxon>Viridiplantae</taxon>
        <taxon>Streptophyta</taxon>
        <taxon>Embryophyta</taxon>
        <taxon>Tracheophyta</taxon>
        <taxon>Spermatophyta</taxon>
        <taxon>Magnoliopsida</taxon>
        <taxon>Liliopsida</taxon>
        <taxon>Dioscoreales</taxon>
        <taxon>Dioscoreaceae</taxon>
        <taxon>Dioscorea</taxon>
    </lineage>
</organism>
<gene>
    <name evidence="1" type="ORF">IHE45_19G143900</name>
</gene>
<protein>
    <submittedName>
        <fullName evidence="1">Tetrahydroberberine oxidase protein</fullName>
        <ecNumber evidence="1">1.3.3.8</ecNumber>
    </submittedName>
</protein>
<dbReference type="EC" id="1.3.3.8" evidence="1"/>
<keyword evidence="2" id="KW-1185">Reference proteome</keyword>
<evidence type="ECO:0000313" key="2">
    <source>
        <dbReference type="Proteomes" id="UP000827976"/>
    </source>
</evidence>
<sequence>MLPKPLPPSLHVHLIIPSNTTAYTNFFHSSIKNTRPVMTNTTHTTFKPLFILTPTLKSHVQASVVCTARHGLRLRTMSGGHDYEGLSYISHHDHPFIILNLSKLRSIHIAGDIAWVQAGATLGELYYEIAKKNKSMGFPAGLCPTVGVGGHFSGGGFGTLVRKYGLAADNIIDAHLVDVNGRVLNRETMGEDLFWAIRGGGGASFGVILAYKIKLVEVPPKVTVFTIHKTLSQGTTKLVNKWEHIAYELNERLFIRVLFLVKDNIANKGRNNKTIEVLFNSLFLGSREELLPIMEDSFPELGLEANDCKEMRWIKSVLYMAWYPKGTPVSTLLDRNPPQLKNSLKGKSDFVTEHLNEKVWERIWKRFLDGDERLIMILDPFGGRMDDISETETPFPHRKGNMYSIQYLMKWKRIGDEDDKKHVDWLRRFYEFMAPYVSKNPRSAYLNYRDLDLGQNQGGGVSYSKSFVWGHKYYKGNFKRLAHVKSLVDPDNFFKHEQSIPPL</sequence>
<reference evidence="2" key="1">
    <citation type="journal article" date="2022" name="Nat. Commun.">
        <title>Chromosome evolution and the genetic basis of agronomically important traits in greater yam.</title>
        <authorList>
            <person name="Bredeson J.V."/>
            <person name="Lyons J.B."/>
            <person name="Oniyinde I.O."/>
            <person name="Okereke N.R."/>
            <person name="Kolade O."/>
            <person name="Nnabue I."/>
            <person name="Nwadili C.O."/>
            <person name="Hribova E."/>
            <person name="Parker M."/>
            <person name="Nwogha J."/>
            <person name="Shu S."/>
            <person name="Carlson J."/>
            <person name="Kariba R."/>
            <person name="Muthemba S."/>
            <person name="Knop K."/>
            <person name="Barton G.J."/>
            <person name="Sherwood A.V."/>
            <person name="Lopez-Montes A."/>
            <person name="Asiedu R."/>
            <person name="Jamnadass R."/>
            <person name="Muchugi A."/>
            <person name="Goodstein D."/>
            <person name="Egesi C.N."/>
            <person name="Featherston J."/>
            <person name="Asfaw A."/>
            <person name="Simpson G.G."/>
            <person name="Dolezel J."/>
            <person name="Hendre P.S."/>
            <person name="Van Deynze A."/>
            <person name="Kumar P.L."/>
            <person name="Obidiegwu J.E."/>
            <person name="Bhattacharjee R."/>
            <person name="Rokhsar D.S."/>
        </authorList>
    </citation>
    <scope>NUCLEOTIDE SEQUENCE [LARGE SCALE GENOMIC DNA]</scope>
    <source>
        <strain evidence="2">cv. TDa95/00328</strain>
    </source>
</reference>
<keyword evidence="1" id="KW-0560">Oxidoreductase</keyword>
<name>A0ACB7U2D1_DIOAL</name>
<dbReference type="EMBL" id="CM037029">
    <property type="protein sequence ID" value="KAH7654446.1"/>
    <property type="molecule type" value="Genomic_DNA"/>
</dbReference>
<evidence type="ECO:0000313" key="1">
    <source>
        <dbReference type="EMBL" id="KAH7654446.1"/>
    </source>
</evidence>
<proteinExistence type="predicted"/>